<evidence type="ECO:0000313" key="1">
    <source>
        <dbReference type="EMBL" id="EAE2354135.1"/>
    </source>
</evidence>
<proteinExistence type="predicted"/>
<reference evidence="1 2" key="1">
    <citation type="submission" date="2018-06" db="EMBL/GenBank/DDBJ databases">
        <authorList>
            <consortium name="PulseNet: The National Subtyping Network for Foodborne Disease Surveillance"/>
            <person name="Tarr C.L."/>
            <person name="Trees E."/>
            <person name="Katz L.S."/>
            <person name="Carleton-Romer H.A."/>
            <person name="Stroika S."/>
            <person name="Kucerova Z."/>
            <person name="Roache K.F."/>
            <person name="Sabol A.L."/>
            <person name="Besser J."/>
            <person name="Gerner-Smidt P."/>
        </authorList>
    </citation>
    <scope>NUCLEOTIDE SEQUENCE [LARGE SCALE GENOMIC DNA]</scope>
    <source>
        <strain evidence="1 2">PNUSAL000134</strain>
    </source>
</reference>
<evidence type="ECO:0000313" key="2">
    <source>
        <dbReference type="Proteomes" id="UP000336166"/>
    </source>
</evidence>
<accession>A0AAN2WH47</accession>
<dbReference type="AlphaFoldDB" id="A0AAN2WH47"/>
<organism evidence="1 2">
    <name type="scientific">Listeria monocytogenes</name>
    <dbReference type="NCBI Taxonomy" id="1639"/>
    <lineage>
        <taxon>Bacteria</taxon>
        <taxon>Bacillati</taxon>
        <taxon>Bacillota</taxon>
        <taxon>Bacilli</taxon>
        <taxon>Bacillales</taxon>
        <taxon>Listeriaceae</taxon>
        <taxon>Listeria</taxon>
    </lineage>
</organism>
<sequence length="140" mass="16855">MVIRKEIRFRDQHETPYGIAYLNKFIEQEPTQPLHRILETIFEEHDRLTSIQAYYELANQNLLSEIEKLFKPTQLRSGYTEKNVRILLELWNTYLFNSDLKKILTTDDFLTNILKEAREKVNHDIAKTRAKKLEFDRLNE</sequence>
<comment type="caution">
    <text evidence="1">The sequence shown here is derived from an EMBL/GenBank/DDBJ whole genome shotgun (WGS) entry which is preliminary data.</text>
</comment>
<protein>
    <submittedName>
        <fullName evidence="1">Uncharacterized protein</fullName>
    </submittedName>
</protein>
<name>A0AAN2WH47_LISMN</name>
<dbReference type="EMBL" id="AAAREG010000004">
    <property type="protein sequence ID" value="EAE2354135.1"/>
    <property type="molecule type" value="Genomic_DNA"/>
</dbReference>
<gene>
    <name evidence="1" type="ORF">Y261_07245</name>
</gene>
<dbReference type="Proteomes" id="UP000336166">
    <property type="component" value="Unassembled WGS sequence"/>
</dbReference>